<accession>A0A2A6FQQ7</accession>
<dbReference type="PROSITE" id="PS51347">
    <property type="entry name" value="PHOSPHOTRIESTERASE_2"/>
    <property type="match status" value="1"/>
</dbReference>
<dbReference type="Gene3D" id="3.20.20.140">
    <property type="entry name" value="Metal-dependent hydrolases"/>
    <property type="match status" value="1"/>
</dbReference>
<evidence type="ECO:0008006" key="8">
    <source>
        <dbReference type="Google" id="ProtNLM"/>
    </source>
</evidence>
<dbReference type="GO" id="GO:0016787">
    <property type="term" value="F:hydrolase activity"/>
    <property type="evidence" value="ECO:0007669"/>
    <property type="project" value="UniProtKB-KW"/>
</dbReference>
<dbReference type="GO" id="GO:0008270">
    <property type="term" value="F:zinc ion binding"/>
    <property type="evidence" value="ECO:0007669"/>
    <property type="project" value="InterPro"/>
</dbReference>
<gene>
    <name evidence="6" type="ORF">B5766_08000</name>
</gene>
<feature type="binding site" evidence="4">
    <location>
        <position position="239"/>
    </location>
    <ligand>
        <name>Zn(2+)</name>
        <dbReference type="ChEBI" id="CHEBI:29105"/>
        <label>2</label>
    </ligand>
</feature>
<feature type="binding site" description="via carbamate group" evidence="4">
    <location>
        <position position="206"/>
    </location>
    <ligand>
        <name>Zn(2+)</name>
        <dbReference type="ChEBI" id="CHEBI:29105"/>
        <label>1</label>
    </ligand>
</feature>
<comment type="caution">
    <text evidence="6">The sequence shown here is derived from an EMBL/GenBank/DDBJ whole genome shotgun (WGS) entry which is preliminary data.</text>
</comment>
<feature type="binding site" evidence="4">
    <location>
        <position position="267"/>
    </location>
    <ligand>
        <name>Zn(2+)</name>
        <dbReference type="ChEBI" id="CHEBI:29105"/>
        <label>2</label>
    </ligand>
</feature>
<evidence type="ECO:0000313" key="6">
    <source>
        <dbReference type="EMBL" id="PDQ35059.1"/>
    </source>
</evidence>
<evidence type="ECO:0000256" key="2">
    <source>
        <dbReference type="ARBA" id="ARBA00022801"/>
    </source>
</evidence>
<dbReference type="Proteomes" id="UP000219994">
    <property type="component" value="Unassembled WGS sequence"/>
</dbReference>
<feature type="modified residue" description="N6-carboxylysine" evidence="3 5">
    <location>
        <position position="206"/>
    </location>
</feature>
<dbReference type="EMBL" id="NAEP01000041">
    <property type="protein sequence ID" value="PDQ35059.1"/>
    <property type="molecule type" value="Genomic_DNA"/>
</dbReference>
<name>A0A2A6FQQ7_9MICO</name>
<comment type="similarity">
    <text evidence="5">Belongs to the metallo-dependent hydrolases superfamily. Phosphotriesterase family.</text>
</comment>
<feature type="binding site" description="via carbamate group" evidence="4">
    <location>
        <position position="206"/>
    </location>
    <ligand>
        <name>Zn(2+)</name>
        <dbReference type="ChEBI" id="CHEBI:29105"/>
        <label>2</label>
    </ligand>
</feature>
<organism evidence="6 7">
    <name type="scientific">Candidatus Lumbricidiphila eiseniae</name>
    <dbReference type="NCBI Taxonomy" id="1969409"/>
    <lineage>
        <taxon>Bacteria</taxon>
        <taxon>Bacillati</taxon>
        <taxon>Actinomycetota</taxon>
        <taxon>Actinomycetes</taxon>
        <taxon>Micrococcales</taxon>
        <taxon>Microbacteriaceae</taxon>
        <taxon>Candidatus Lumbricidiphila</taxon>
    </lineage>
</organism>
<proteinExistence type="inferred from homology"/>
<feature type="binding site" evidence="4">
    <location>
        <position position="324"/>
    </location>
    <ligand>
        <name>Zn(2+)</name>
        <dbReference type="ChEBI" id="CHEBI:29105"/>
        <label>1</label>
    </ligand>
</feature>
<evidence type="ECO:0000313" key="7">
    <source>
        <dbReference type="Proteomes" id="UP000219994"/>
    </source>
</evidence>
<protein>
    <recommendedName>
        <fullName evidence="8">Aryldialkylphosphatase</fullName>
    </recommendedName>
</protein>
<evidence type="ECO:0000256" key="3">
    <source>
        <dbReference type="PIRSR" id="PIRSR601559-50"/>
    </source>
</evidence>
<dbReference type="AlphaFoldDB" id="A0A2A6FQQ7"/>
<dbReference type="InterPro" id="IPR001559">
    <property type="entry name" value="Phosphotriesterase"/>
</dbReference>
<comment type="cofactor">
    <cofactor evidence="4">
        <name>a divalent metal cation</name>
        <dbReference type="ChEBI" id="CHEBI:60240"/>
    </cofactor>
    <text evidence="4">Binds 2 divalent metal cations per subunit.</text>
</comment>
<keyword evidence="1 4" id="KW-0479">Metal-binding</keyword>
<dbReference type="PANTHER" id="PTHR10819:SF3">
    <property type="entry name" value="PHOSPHOTRIESTERASE-RELATED PROTEIN"/>
    <property type="match status" value="1"/>
</dbReference>
<feature type="binding site" evidence="4">
    <location>
        <position position="81"/>
    </location>
    <ligand>
        <name>Zn(2+)</name>
        <dbReference type="ChEBI" id="CHEBI:29105"/>
        <label>1</label>
    </ligand>
</feature>
<dbReference type="PIRSF" id="PIRSF016839">
    <property type="entry name" value="PhP"/>
    <property type="match status" value="1"/>
</dbReference>
<reference evidence="7" key="1">
    <citation type="submission" date="2017-03" db="EMBL/GenBank/DDBJ databases">
        <authorList>
            <person name="Lund M.B."/>
        </authorList>
    </citation>
    <scope>NUCLEOTIDE SEQUENCE [LARGE SCALE GENOMIC DNA]</scope>
</reference>
<dbReference type="Pfam" id="PF02126">
    <property type="entry name" value="PTE"/>
    <property type="match status" value="1"/>
</dbReference>
<sequence length="385" mass="42856">MAHCRGSSVLCFARKRIQFTKCAIFLAKCGIWGHYSRDGCGRFLQQKEEGFSLTYSTYPTGKVRTVTGDVSPDSLGTVSAHEHLWVGPSLMTSLEPEFLLNDLERTVTGVKQFIHSGGKALVDALPLIEGRSARALREISNRTRVPLIAMTGFHRLKYYSGGHWIHSQSANELAEILICELQNGMDERCSLGPKPVPTDIRAGALKIATEFHHVPNRTEVLIEAVILAHHATGSPIMIHIEQGTAAHAALDLFESHDVPLEAIMLSHADRNPDRVLHKELASRNCYLGYDWMGRIKVRPDSVVYELISELTTAGYANRITLGLDLVRRTYWPSYGGGPGLQYLFGEFVPRLRSFGISDGDIQLISATNPQKWLTFRAPLNLPREK</sequence>
<dbReference type="SUPFAM" id="SSF51556">
    <property type="entry name" value="Metallo-dependent hydrolases"/>
    <property type="match status" value="1"/>
</dbReference>
<dbReference type="PANTHER" id="PTHR10819">
    <property type="entry name" value="PHOSPHOTRIESTERASE-RELATED"/>
    <property type="match status" value="1"/>
</dbReference>
<keyword evidence="2" id="KW-0378">Hydrolase</keyword>
<evidence type="ECO:0000256" key="4">
    <source>
        <dbReference type="PIRSR" id="PIRSR601559-51"/>
    </source>
</evidence>
<feature type="binding site" evidence="4">
    <location>
        <position position="83"/>
    </location>
    <ligand>
        <name>Zn(2+)</name>
        <dbReference type="ChEBI" id="CHEBI:29105"/>
        <label>1</label>
    </ligand>
</feature>
<dbReference type="InterPro" id="IPR032466">
    <property type="entry name" value="Metal_Hydrolase"/>
</dbReference>
<evidence type="ECO:0000256" key="5">
    <source>
        <dbReference type="PROSITE-ProRule" id="PRU00679"/>
    </source>
</evidence>
<evidence type="ECO:0000256" key="1">
    <source>
        <dbReference type="ARBA" id="ARBA00022723"/>
    </source>
</evidence>